<dbReference type="GO" id="GO:0047746">
    <property type="term" value="F:chlorophyllase activity"/>
    <property type="evidence" value="ECO:0007669"/>
    <property type="project" value="TreeGrafter"/>
</dbReference>
<dbReference type="PANTHER" id="PTHR33428:SF10">
    <property type="entry name" value="CHLOROPHYLLASE-1"/>
    <property type="match status" value="1"/>
</dbReference>
<dbReference type="Pfam" id="PF07224">
    <property type="entry name" value="Chlorophyllase"/>
    <property type="match status" value="1"/>
</dbReference>
<feature type="compositionally biased region" description="Basic and acidic residues" evidence="1">
    <location>
        <begin position="20"/>
        <end position="33"/>
    </location>
</feature>
<name>A0A4U6VWD7_SETVI</name>
<protein>
    <recommendedName>
        <fullName evidence="4">Chlorophyllase</fullName>
    </recommendedName>
</protein>
<dbReference type="InterPro" id="IPR017395">
    <property type="entry name" value="Chlorophyllase-like"/>
</dbReference>
<dbReference type="Gramene" id="TKW29227">
    <property type="protein sequence ID" value="TKW29227"/>
    <property type="gene ID" value="SEVIR_3G382100v2"/>
</dbReference>
<proteinExistence type="predicted"/>
<evidence type="ECO:0008006" key="4">
    <source>
        <dbReference type="Google" id="ProtNLM"/>
    </source>
</evidence>
<evidence type="ECO:0000313" key="2">
    <source>
        <dbReference type="EMBL" id="TKW29227.1"/>
    </source>
</evidence>
<feature type="compositionally biased region" description="Basic and acidic residues" evidence="1">
    <location>
        <begin position="43"/>
        <end position="53"/>
    </location>
</feature>
<dbReference type="OMA" id="NCKEIMR"/>
<feature type="region of interest" description="Disordered" evidence="1">
    <location>
        <begin position="19"/>
        <end position="74"/>
    </location>
</feature>
<evidence type="ECO:0000313" key="3">
    <source>
        <dbReference type="Proteomes" id="UP000298652"/>
    </source>
</evidence>
<gene>
    <name evidence="2" type="ORF">SEVIR_3G382100v2</name>
</gene>
<dbReference type="Proteomes" id="UP000298652">
    <property type="component" value="Chromosome 3"/>
</dbReference>
<dbReference type="EMBL" id="CM016554">
    <property type="protein sequence ID" value="TKW29227.1"/>
    <property type="molecule type" value="Genomic_DNA"/>
</dbReference>
<sequence>MEARRPEVSAQLLSVGAGRVVERGRLGDGKHTESSAAPSPRAWEPDESWKHIESPTVPSQRGRPGDGRHVESSAAFSPRAWKLDESWKHVESPPTLSHDAIFFTCFSFNLPHTAFSLALGYGRTKTSLKISGLIGIDPVAGQDKSSQVSPKILTYERSSFDIAMPVLVIGTGLSEQKRHELLPGSACAPKDVNHREFYRECKPPCYHIVTRDYGHLDMLDDEYAAALFRYFCKEGKNCKEIMRRSVAGIMVAFLKAVLSGEDGDLRVILKDPGLAPAKLNPVEYRLA</sequence>
<keyword evidence="3" id="KW-1185">Reference proteome</keyword>
<organism evidence="2 3">
    <name type="scientific">Setaria viridis</name>
    <name type="common">Green bristlegrass</name>
    <name type="synonym">Setaria italica subsp. viridis</name>
    <dbReference type="NCBI Taxonomy" id="4556"/>
    <lineage>
        <taxon>Eukaryota</taxon>
        <taxon>Viridiplantae</taxon>
        <taxon>Streptophyta</taxon>
        <taxon>Embryophyta</taxon>
        <taxon>Tracheophyta</taxon>
        <taxon>Spermatophyta</taxon>
        <taxon>Magnoliopsida</taxon>
        <taxon>Liliopsida</taxon>
        <taxon>Poales</taxon>
        <taxon>Poaceae</taxon>
        <taxon>PACMAD clade</taxon>
        <taxon>Panicoideae</taxon>
        <taxon>Panicodae</taxon>
        <taxon>Paniceae</taxon>
        <taxon>Cenchrinae</taxon>
        <taxon>Setaria</taxon>
    </lineage>
</organism>
<dbReference type="GO" id="GO:0015996">
    <property type="term" value="P:chlorophyll catabolic process"/>
    <property type="evidence" value="ECO:0007669"/>
    <property type="project" value="TreeGrafter"/>
</dbReference>
<dbReference type="AlphaFoldDB" id="A0A4U6VWD7"/>
<reference evidence="2" key="1">
    <citation type="submission" date="2019-03" db="EMBL/GenBank/DDBJ databases">
        <title>WGS assembly of Setaria viridis.</title>
        <authorList>
            <person name="Huang P."/>
            <person name="Jenkins J."/>
            <person name="Grimwood J."/>
            <person name="Barry K."/>
            <person name="Healey A."/>
            <person name="Mamidi S."/>
            <person name="Sreedasyam A."/>
            <person name="Shu S."/>
            <person name="Feldman M."/>
            <person name="Wu J."/>
            <person name="Yu Y."/>
            <person name="Chen C."/>
            <person name="Johnson J."/>
            <person name="Rokhsar D."/>
            <person name="Baxter I."/>
            <person name="Schmutz J."/>
            <person name="Brutnell T."/>
            <person name="Kellogg E."/>
        </authorList>
    </citation>
    <scope>NUCLEOTIDE SEQUENCE [LARGE SCALE GENOMIC DNA]</scope>
</reference>
<dbReference type="PANTHER" id="PTHR33428">
    <property type="entry name" value="CHLOROPHYLLASE-2, CHLOROPLASTIC"/>
    <property type="match status" value="1"/>
</dbReference>
<evidence type="ECO:0000256" key="1">
    <source>
        <dbReference type="SAM" id="MobiDB-lite"/>
    </source>
</evidence>
<accession>A0A4U6VWD7</accession>